<comment type="caution">
    <text evidence="3">The sequence shown here is derived from an EMBL/GenBank/DDBJ whole genome shotgun (WGS) entry which is preliminary data.</text>
</comment>
<evidence type="ECO:0000313" key="4">
    <source>
        <dbReference type="Proteomes" id="UP000288805"/>
    </source>
</evidence>
<protein>
    <submittedName>
        <fullName evidence="3">Auxin-responsive protein SAUR67</fullName>
    </submittedName>
</protein>
<name>A0A438K489_VITVI</name>
<sequence>MLIQTAMKWRKANSMGRRRRRRISLPRRNRDSSDRNCKMAVAHKGHFVVYTIDKKRFVVPLRYLNHNILMELFKMSEEEFGLPAEGPITLPCDAVFMEYALSLVQQHAYEELLQKAPLISMVTSRCLTHSLSPQNQKSQLVLLPCF</sequence>
<dbReference type="GO" id="GO:0009733">
    <property type="term" value="P:response to auxin"/>
    <property type="evidence" value="ECO:0007669"/>
    <property type="project" value="InterPro"/>
</dbReference>
<evidence type="ECO:0000313" key="3">
    <source>
        <dbReference type="EMBL" id="RVX16020.1"/>
    </source>
</evidence>
<proteinExistence type="inferred from homology"/>
<feature type="compositionally biased region" description="Basic residues" evidence="2">
    <location>
        <begin position="12"/>
        <end position="27"/>
    </location>
</feature>
<comment type="similarity">
    <text evidence="1">Belongs to the ARG7 family.</text>
</comment>
<accession>A0A438K489</accession>
<dbReference type="Pfam" id="PF02519">
    <property type="entry name" value="Auxin_inducible"/>
    <property type="match status" value="1"/>
</dbReference>
<dbReference type="InterPro" id="IPR003676">
    <property type="entry name" value="SAUR_fam"/>
</dbReference>
<dbReference type="PANTHER" id="PTHR31175">
    <property type="entry name" value="AUXIN-RESPONSIVE FAMILY PROTEIN"/>
    <property type="match status" value="1"/>
</dbReference>
<dbReference type="PANTHER" id="PTHR31175:SF82">
    <property type="entry name" value="AUXIN-RESPONSIVE PROTEIN SAUR65"/>
    <property type="match status" value="1"/>
</dbReference>
<dbReference type="Proteomes" id="UP000288805">
    <property type="component" value="Unassembled WGS sequence"/>
</dbReference>
<gene>
    <name evidence="3" type="primary">SAUR67_2</name>
    <name evidence="3" type="ORF">CK203_005646</name>
</gene>
<reference evidence="3 4" key="1">
    <citation type="journal article" date="2018" name="PLoS Genet.">
        <title>Population sequencing reveals clonal diversity and ancestral inbreeding in the grapevine cultivar Chardonnay.</title>
        <authorList>
            <person name="Roach M.J."/>
            <person name="Johnson D.L."/>
            <person name="Bohlmann J."/>
            <person name="van Vuuren H.J."/>
            <person name="Jones S.J."/>
            <person name="Pretorius I.S."/>
            <person name="Schmidt S.A."/>
            <person name="Borneman A.R."/>
        </authorList>
    </citation>
    <scope>NUCLEOTIDE SEQUENCE [LARGE SCALE GENOMIC DNA]</scope>
    <source>
        <strain evidence="4">cv. Chardonnay</strain>
        <tissue evidence="3">Leaf</tissue>
    </source>
</reference>
<dbReference type="EMBL" id="QGNW01000017">
    <property type="protein sequence ID" value="RVX16020.1"/>
    <property type="molecule type" value="Genomic_DNA"/>
</dbReference>
<feature type="region of interest" description="Disordered" evidence="2">
    <location>
        <begin position="12"/>
        <end position="35"/>
    </location>
</feature>
<evidence type="ECO:0000256" key="1">
    <source>
        <dbReference type="ARBA" id="ARBA00006974"/>
    </source>
</evidence>
<evidence type="ECO:0000256" key="2">
    <source>
        <dbReference type="SAM" id="MobiDB-lite"/>
    </source>
</evidence>
<organism evidence="3 4">
    <name type="scientific">Vitis vinifera</name>
    <name type="common">Grape</name>
    <dbReference type="NCBI Taxonomy" id="29760"/>
    <lineage>
        <taxon>Eukaryota</taxon>
        <taxon>Viridiplantae</taxon>
        <taxon>Streptophyta</taxon>
        <taxon>Embryophyta</taxon>
        <taxon>Tracheophyta</taxon>
        <taxon>Spermatophyta</taxon>
        <taxon>Magnoliopsida</taxon>
        <taxon>eudicotyledons</taxon>
        <taxon>Gunneridae</taxon>
        <taxon>Pentapetalae</taxon>
        <taxon>rosids</taxon>
        <taxon>Vitales</taxon>
        <taxon>Vitaceae</taxon>
        <taxon>Viteae</taxon>
        <taxon>Vitis</taxon>
    </lineage>
</organism>
<dbReference type="AlphaFoldDB" id="A0A438K489"/>